<dbReference type="InterPro" id="IPR013087">
    <property type="entry name" value="Znf_C2H2_type"/>
</dbReference>
<dbReference type="SUPFAM" id="SSF57667">
    <property type="entry name" value="beta-beta-alpha zinc fingers"/>
    <property type="match status" value="1"/>
</dbReference>
<dbReference type="InterPro" id="IPR036236">
    <property type="entry name" value="Znf_C2H2_sf"/>
</dbReference>
<dbReference type="PROSITE" id="PS00028">
    <property type="entry name" value="ZINC_FINGER_C2H2_1"/>
    <property type="match status" value="1"/>
</dbReference>
<dbReference type="Proteomes" id="UP001153148">
    <property type="component" value="Unassembled WGS sequence"/>
</dbReference>
<accession>A0ABN7NP86</accession>
<gene>
    <name evidence="3" type="ORF">TPAB3V08_LOCUS3370</name>
</gene>
<keyword evidence="1" id="KW-0479">Metal-binding</keyword>
<sequence length="272" mass="29239">MTYTSRAVHSEDCIKTIRTATTVFKMAKMVVNALADETLILKQLPVIAFRVSLDSHTVQSLLDSHGLQNEGPETVLGPSTLKPSLTDTSIGMVNGSDLHSCSIGKSSNLIEQLGLDPADDEDVFQCGKCKKQFTSISHFMAHKREHTNSNSTKANVRSQSEEVESLNIHSGGQSPGEYPQLQIHALDTDSSELGQPVILSDSDILSFSIEQAALNIGNTSQVLPSLTNVIQAGNYLSSPVCPSTNMRSLNCSNANAISFGQPIILTSQVSKH</sequence>
<feature type="non-terminal residue" evidence="3">
    <location>
        <position position="272"/>
    </location>
</feature>
<feature type="domain" description="C2H2-type" evidence="2">
    <location>
        <begin position="124"/>
        <end position="151"/>
    </location>
</feature>
<name>A0ABN7NP86_TIMPD</name>
<evidence type="ECO:0000256" key="1">
    <source>
        <dbReference type="PROSITE-ProRule" id="PRU00042"/>
    </source>
</evidence>
<evidence type="ECO:0000259" key="2">
    <source>
        <dbReference type="PROSITE" id="PS50157"/>
    </source>
</evidence>
<organism evidence="3 4">
    <name type="scientific">Timema podura</name>
    <name type="common">Walking stick</name>
    <dbReference type="NCBI Taxonomy" id="61482"/>
    <lineage>
        <taxon>Eukaryota</taxon>
        <taxon>Metazoa</taxon>
        <taxon>Ecdysozoa</taxon>
        <taxon>Arthropoda</taxon>
        <taxon>Hexapoda</taxon>
        <taxon>Insecta</taxon>
        <taxon>Pterygota</taxon>
        <taxon>Neoptera</taxon>
        <taxon>Polyneoptera</taxon>
        <taxon>Phasmatodea</taxon>
        <taxon>Timematodea</taxon>
        <taxon>Timematoidea</taxon>
        <taxon>Timematidae</taxon>
        <taxon>Timema</taxon>
    </lineage>
</organism>
<comment type="caution">
    <text evidence="3">The sequence shown here is derived from an EMBL/GenBank/DDBJ whole genome shotgun (WGS) entry which is preliminary data.</text>
</comment>
<dbReference type="PROSITE" id="PS50157">
    <property type="entry name" value="ZINC_FINGER_C2H2_2"/>
    <property type="match status" value="1"/>
</dbReference>
<keyword evidence="4" id="KW-1185">Reference proteome</keyword>
<dbReference type="Gene3D" id="3.30.160.60">
    <property type="entry name" value="Classic Zinc Finger"/>
    <property type="match status" value="1"/>
</dbReference>
<proteinExistence type="predicted"/>
<dbReference type="EMBL" id="CAJPIN010003760">
    <property type="protein sequence ID" value="CAG2056378.1"/>
    <property type="molecule type" value="Genomic_DNA"/>
</dbReference>
<keyword evidence="1" id="KW-0863">Zinc-finger</keyword>
<evidence type="ECO:0000313" key="4">
    <source>
        <dbReference type="Proteomes" id="UP001153148"/>
    </source>
</evidence>
<reference evidence="3" key="1">
    <citation type="submission" date="2021-03" db="EMBL/GenBank/DDBJ databases">
        <authorList>
            <person name="Tran Van P."/>
        </authorList>
    </citation>
    <scope>NUCLEOTIDE SEQUENCE</scope>
</reference>
<keyword evidence="1" id="KW-0862">Zinc</keyword>
<protein>
    <recommendedName>
        <fullName evidence="2">C2H2-type domain-containing protein</fullName>
    </recommendedName>
</protein>
<evidence type="ECO:0000313" key="3">
    <source>
        <dbReference type="EMBL" id="CAG2056378.1"/>
    </source>
</evidence>